<dbReference type="InterPro" id="IPR050951">
    <property type="entry name" value="Retrovirus_Pol_polyprotein"/>
</dbReference>
<dbReference type="CDD" id="cd00303">
    <property type="entry name" value="retropepsin_like"/>
    <property type="match status" value="1"/>
</dbReference>
<dbReference type="Gene3D" id="4.10.60.10">
    <property type="entry name" value="Zinc finger, CCHC-type"/>
    <property type="match status" value="1"/>
</dbReference>
<dbReference type="CDD" id="cd09274">
    <property type="entry name" value="RNase_HI_RT_Ty3"/>
    <property type="match status" value="1"/>
</dbReference>
<keyword evidence="5" id="KW-0540">Nuclease</keyword>
<dbReference type="InterPro" id="IPR043128">
    <property type="entry name" value="Rev_trsase/Diguanyl_cyclase"/>
</dbReference>
<keyword evidence="3" id="KW-0808">Transferase</keyword>
<evidence type="ECO:0000313" key="24">
    <source>
        <dbReference type="Proteomes" id="UP000327157"/>
    </source>
</evidence>
<feature type="compositionally biased region" description="Basic and acidic residues" evidence="18">
    <location>
        <begin position="150"/>
        <end position="160"/>
    </location>
</feature>
<dbReference type="GO" id="GO:0003887">
    <property type="term" value="F:DNA-directed DNA polymerase activity"/>
    <property type="evidence" value="ECO:0007669"/>
    <property type="project" value="UniProtKB-KW"/>
</dbReference>
<dbReference type="PROSITE" id="PS50994">
    <property type="entry name" value="INTEGRASE"/>
    <property type="match status" value="1"/>
</dbReference>
<accession>A0A5N5H1W1</accession>
<dbReference type="Pfam" id="PF17921">
    <property type="entry name" value="Integrase_H2C2"/>
    <property type="match status" value="1"/>
</dbReference>
<evidence type="ECO:0000256" key="1">
    <source>
        <dbReference type="ARBA" id="ARBA00012493"/>
    </source>
</evidence>
<keyword evidence="12" id="KW-0695">RNA-directed DNA polymerase</keyword>
<keyword evidence="9" id="KW-0378">Hydrolase</keyword>
<dbReference type="GO" id="GO:0003964">
    <property type="term" value="F:RNA-directed DNA polymerase activity"/>
    <property type="evidence" value="ECO:0007669"/>
    <property type="project" value="UniProtKB-KW"/>
</dbReference>
<keyword evidence="11" id="KW-0229">DNA integration</keyword>
<keyword evidence="7" id="KW-0064">Aspartyl protease</keyword>
<dbReference type="Pfam" id="PF08284">
    <property type="entry name" value="RVP_2"/>
    <property type="match status" value="1"/>
</dbReference>
<dbReference type="InterPro" id="IPR016197">
    <property type="entry name" value="Chromo-like_dom_sf"/>
</dbReference>
<sequence>MKLSILNLFQFPLVLYQVNLPDIVHIWPLKCSISYRSLKFGCDPEVELFRRRFMSPEYIDRKKQEFTELRQGKMTANEYYRRFTDLSRYHPDVAGNPAEMLRRFRLGTKKKWRSMATTTHRDTYQDFYEILLRIEDSENMPSESEEEEKDGNQKKDDKGKGQASLGPRRTQNFKRGGSSSSSSSGGVSTIGQGRGGRFTGGARGQRQGDGGRGRAPVCRRCNNRHFGECRRGSSGCFTCGQMGHRAPNCPQSQQQKPQQTFMPPPAPIQQIQCPSSYGQAGRGGAYHYQGDAVPYAPGQYQYPQDPYSQGGCPPYPGSYMPVLIDCGATHSVISHTFAQVTQPRPTPLGYDLEFAMPRGERCIVDRVYPGCPVIVEGVVLPADLIPLDIVDFDVILGTDWLHFYRANIDCYGKIVMFHRPGLPVVTFVAKRLLSKGCQGYLPHVVLDEAAPGRVEDVRVVKHFPDVFPEDLPGLPPDRDMKFTIELLPGTNPISLTPYRMAPAELRELKVQLQELVDKGFIQPSTSPWGAPVLFVRKKYGTLRLCIDYRQLNRATIKNRYPLPRIDDLFDQLRGACVFSKIDLRSGYYQLKISRDDVPKTAFRTRYGHYEFLVMPFGLTNAPAAFMDLMNRVFQPYLDRFVIVFIDDILVYSKSKAEHVRHLTLVLKRLREHQLYATFSKCQFWLDQVAFLGHIISAQGILVDPQKVAAVENWEHREPSQSFQQLKDCLTHAPVLALPDDSGDFEIYSDASLNGLGCLKPHELNYPTHDLELAAIIFALKIWRHYLYGEKCRIFTDHKSLQYLFTQKDLNLRQRRWMELLSDYDCTIDYHPGRANVVADTLSRKSQGRINALYASRIPLLADLRATGVRMFVPNNIDLKKEILDEAHISAYAMHPGATKMYHTIRPFYYWPGMKREIAEYVSRCAVCQQVKAERKKPFGLLQPLPIPEWKWENITMDFVYKLPCTHNGFDGIWVIVDRLTKSAHFIPVKEKYSLGRLAELFISKIVKYHGVPVSIVSDRDPRFTSKFWVAFQEALGTRLLYSTAYHPQTDGQSERTIQTLEDMLRASVLQFGDAWHQRLDLMEFAYNNSFHSSIGMAPFEALYGRSCRTPLCWSEVGERVVVGPEIVEETTQIVQVIKSNLKATQDRQKSLADQHATDRVYEVDDWAFLKLSPWRGVVRFGKKGKLSPRYIGPYMVTERVGEVAYKLELPPELARVHNVFHVSMLRHYVADPSHVIPPQPLEINPDLTYDEEPVTILDWKEKVLRNKTVNLVKVLWRNHSVEEATWETEDRMRDFWIDFAGEIPWFLTLKSSPEKETEYSVKSEGIFRQVLAWHILEHDWYILYVYLLSGKYTGFTARVYFIWEKNVEDKMEATNMQNGDLGLVQALMCMMGPVQDFN</sequence>
<dbReference type="GO" id="GO:0004190">
    <property type="term" value="F:aspartic-type endopeptidase activity"/>
    <property type="evidence" value="ECO:0007669"/>
    <property type="project" value="UniProtKB-KW"/>
</dbReference>
<dbReference type="SUPFAM" id="SSF56672">
    <property type="entry name" value="DNA/RNA polymerases"/>
    <property type="match status" value="1"/>
</dbReference>
<dbReference type="PROSITE" id="PS50878">
    <property type="entry name" value="RT_POL"/>
    <property type="match status" value="1"/>
</dbReference>
<dbReference type="SUPFAM" id="SSF50630">
    <property type="entry name" value="Acid proteases"/>
    <property type="match status" value="1"/>
</dbReference>
<evidence type="ECO:0000256" key="7">
    <source>
        <dbReference type="ARBA" id="ARBA00022750"/>
    </source>
</evidence>
<reference evidence="23 24" key="2">
    <citation type="submission" date="2019-11" db="EMBL/GenBank/DDBJ databases">
        <title>A de novo genome assembly of a pear dwarfing rootstock.</title>
        <authorList>
            <person name="Wang F."/>
            <person name="Wang J."/>
            <person name="Li S."/>
            <person name="Zhang Y."/>
            <person name="Fang M."/>
            <person name="Ma L."/>
            <person name="Zhao Y."/>
            <person name="Jiang S."/>
        </authorList>
    </citation>
    <scope>NUCLEOTIDE SEQUENCE [LARGE SCALE GENOMIC DNA]</scope>
    <source>
        <strain evidence="23">S2</strain>
        <tissue evidence="23">Leaf</tissue>
    </source>
</reference>
<dbReference type="Gene3D" id="3.30.70.270">
    <property type="match status" value="1"/>
</dbReference>
<dbReference type="Gene3D" id="3.30.420.10">
    <property type="entry name" value="Ribonuclease H-like superfamily/Ribonuclease H"/>
    <property type="match status" value="1"/>
</dbReference>
<dbReference type="Pfam" id="PF03732">
    <property type="entry name" value="Retrotrans_gag"/>
    <property type="match status" value="1"/>
</dbReference>
<feature type="compositionally biased region" description="Gly residues" evidence="18">
    <location>
        <begin position="192"/>
        <end position="210"/>
    </location>
</feature>
<dbReference type="Gene3D" id="3.10.10.10">
    <property type="entry name" value="HIV Type 1 Reverse Transcriptase, subunit A, domain 1"/>
    <property type="match status" value="1"/>
</dbReference>
<dbReference type="InterPro" id="IPR021109">
    <property type="entry name" value="Peptidase_aspartic_dom_sf"/>
</dbReference>
<dbReference type="SMART" id="SM00343">
    <property type="entry name" value="ZnF_C2HC"/>
    <property type="match status" value="1"/>
</dbReference>
<evidence type="ECO:0000256" key="5">
    <source>
        <dbReference type="ARBA" id="ARBA00022722"/>
    </source>
</evidence>
<dbReference type="SUPFAM" id="SSF54160">
    <property type="entry name" value="Chromo domain-like"/>
    <property type="match status" value="1"/>
</dbReference>
<dbReference type="PANTHER" id="PTHR37984:SF5">
    <property type="entry name" value="PROTEIN NYNRIN-LIKE"/>
    <property type="match status" value="1"/>
</dbReference>
<dbReference type="InterPro" id="IPR012337">
    <property type="entry name" value="RNaseH-like_sf"/>
</dbReference>
<keyword evidence="15" id="KW-0233">DNA recombination</keyword>
<dbReference type="InterPro" id="IPR041577">
    <property type="entry name" value="RT_RNaseH_2"/>
</dbReference>
<dbReference type="Proteomes" id="UP000327157">
    <property type="component" value="Unassembled WGS sequence"/>
</dbReference>
<evidence type="ECO:0000256" key="3">
    <source>
        <dbReference type="ARBA" id="ARBA00022679"/>
    </source>
</evidence>
<keyword evidence="2" id="KW-0645">Protease</keyword>
<organism evidence="23 24">
    <name type="scientific">Pyrus ussuriensis x Pyrus communis</name>
    <dbReference type="NCBI Taxonomy" id="2448454"/>
    <lineage>
        <taxon>Eukaryota</taxon>
        <taxon>Viridiplantae</taxon>
        <taxon>Streptophyta</taxon>
        <taxon>Embryophyta</taxon>
        <taxon>Tracheophyta</taxon>
        <taxon>Spermatophyta</taxon>
        <taxon>Magnoliopsida</taxon>
        <taxon>eudicotyledons</taxon>
        <taxon>Gunneridae</taxon>
        <taxon>Pentapetalae</taxon>
        <taxon>rosids</taxon>
        <taxon>fabids</taxon>
        <taxon>Rosales</taxon>
        <taxon>Rosaceae</taxon>
        <taxon>Amygdaloideae</taxon>
        <taxon>Maleae</taxon>
        <taxon>Pyrus</taxon>
    </lineage>
</organism>
<evidence type="ECO:0000256" key="2">
    <source>
        <dbReference type="ARBA" id="ARBA00022670"/>
    </source>
</evidence>
<dbReference type="GO" id="GO:0006310">
    <property type="term" value="P:DNA recombination"/>
    <property type="evidence" value="ECO:0007669"/>
    <property type="project" value="UniProtKB-KW"/>
</dbReference>
<reference evidence="23 24" key="1">
    <citation type="submission" date="2019-09" db="EMBL/GenBank/DDBJ databases">
        <authorList>
            <person name="Ou C."/>
        </authorList>
    </citation>
    <scope>NUCLEOTIDE SEQUENCE [LARGE SCALE GENOMIC DNA]</scope>
    <source>
        <strain evidence="23">S2</strain>
        <tissue evidence="23">Leaf</tissue>
    </source>
</reference>
<dbReference type="PROSITE" id="PS50158">
    <property type="entry name" value="ZF_CCHC"/>
    <property type="match status" value="1"/>
</dbReference>
<dbReference type="InterPro" id="IPR043502">
    <property type="entry name" value="DNA/RNA_pol_sf"/>
</dbReference>
<feature type="signal peptide" evidence="19">
    <location>
        <begin position="1"/>
        <end position="16"/>
    </location>
</feature>
<dbReference type="FunFam" id="3.10.10.10:FF:000007">
    <property type="entry name" value="Retrovirus-related Pol polyprotein from transposon 17.6-like Protein"/>
    <property type="match status" value="1"/>
</dbReference>
<dbReference type="OrthoDB" id="1738613at2759"/>
<keyword evidence="16" id="KW-0511">Multifunctional enzyme</keyword>
<evidence type="ECO:0000256" key="12">
    <source>
        <dbReference type="ARBA" id="ARBA00022918"/>
    </source>
</evidence>
<dbReference type="GO" id="GO:0003677">
    <property type="term" value="F:DNA binding"/>
    <property type="evidence" value="ECO:0007669"/>
    <property type="project" value="UniProtKB-KW"/>
</dbReference>
<keyword evidence="4" id="KW-0548">Nucleotidyltransferase</keyword>
<feature type="domain" description="Integrase catalytic" evidence="22">
    <location>
        <begin position="941"/>
        <end position="1106"/>
    </location>
</feature>
<dbReference type="Pfam" id="PF24626">
    <property type="entry name" value="SH3_Tf2-1"/>
    <property type="match status" value="1"/>
</dbReference>
<comment type="caution">
    <text evidence="23">The sequence shown here is derived from an EMBL/GenBank/DDBJ whole genome shotgun (WGS) entry which is preliminary data.</text>
</comment>
<evidence type="ECO:0000256" key="8">
    <source>
        <dbReference type="ARBA" id="ARBA00022759"/>
    </source>
</evidence>
<dbReference type="Pfam" id="PF17919">
    <property type="entry name" value="RT_RNaseH_2"/>
    <property type="match status" value="1"/>
</dbReference>
<evidence type="ECO:0000256" key="10">
    <source>
        <dbReference type="ARBA" id="ARBA00022842"/>
    </source>
</evidence>
<feature type="domain" description="CCHC-type" evidence="20">
    <location>
        <begin position="236"/>
        <end position="251"/>
    </location>
</feature>
<keyword evidence="13" id="KW-0239">DNA-directed DNA polymerase</keyword>
<evidence type="ECO:0000256" key="18">
    <source>
        <dbReference type="SAM" id="MobiDB-lite"/>
    </source>
</evidence>
<keyword evidence="6" id="KW-0479">Metal-binding</keyword>
<evidence type="ECO:0000256" key="17">
    <source>
        <dbReference type="PROSITE-ProRule" id="PRU00047"/>
    </source>
</evidence>
<dbReference type="InterPro" id="IPR056924">
    <property type="entry name" value="SH3_Tf2-1"/>
</dbReference>
<keyword evidence="8" id="KW-0255">Endonuclease</keyword>
<dbReference type="InterPro" id="IPR005162">
    <property type="entry name" value="Retrotrans_gag_dom"/>
</dbReference>
<dbReference type="EC" id="2.7.7.49" evidence="1"/>
<evidence type="ECO:0000256" key="4">
    <source>
        <dbReference type="ARBA" id="ARBA00022695"/>
    </source>
</evidence>
<evidence type="ECO:0000256" key="14">
    <source>
        <dbReference type="ARBA" id="ARBA00023125"/>
    </source>
</evidence>
<evidence type="ECO:0000256" key="13">
    <source>
        <dbReference type="ARBA" id="ARBA00022932"/>
    </source>
</evidence>
<keyword evidence="17" id="KW-0862">Zinc</keyword>
<dbReference type="CDD" id="cd01647">
    <property type="entry name" value="RT_LTR"/>
    <property type="match status" value="1"/>
</dbReference>
<keyword evidence="24" id="KW-1185">Reference proteome</keyword>
<dbReference type="InterPro" id="IPR000477">
    <property type="entry name" value="RT_dom"/>
</dbReference>
<dbReference type="EMBL" id="SMOL01000294">
    <property type="protein sequence ID" value="KAB2620713.1"/>
    <property type="molecule type" value="Genomic_DNA"/>
</dbReference>
<evidence type="ECO:0000259" key="21">
    <source>
        <dbReference type="PROSITE" id="PS50878"/>
    </source>
</evidence>
<dbReference type="PANTHER" id="PTHR37984">
    <property type="entry name" value="PROTEIN CBG26694"/>
    <property type="match status" value="1"/>
</dbReference>
<dbReference type="GO" id="GO:0006508">
    <property type="term" value="P:proteolysis"/>
    <property type="evidence" value="ECO:0007669"/>
    <property type="project" value="UniProtKB-KW"/>
</dbReference>
<evidence type="ECO:0000259" key="20">
    <source>
        <dbReference type="PROSITE" id="PS50158"/>
    </source>
</evidence>
<feature type="domain" description="Reverse transcriptase" evidence="21">
    <location>
        <begin position="516"/>
        <end position="695"/>
    </location>
</feature>
<dbReference type="Pfam" id="PF17917">
    <property type="entry name" value="RT_RNaseH"/>
    <property type="match status" value="1"/>
</dbReference>
<dbReference type="GO" id="GO:0008270">
    <property type="term" value="F:zinc ion binding"/>
    <property type="evidence" value="ECO:0007669"/>
    <property type="project" value="UniProtKB-KW"/>
</dbReference>
<dbReference type="SUPFAM" id="SSF53098">
    <property type="entry name" value="Ribonuclease H-like"/>
    <property type="match status" value="1"/>
</dbReference>
<evidence type="ECO:0000259" key="22">
    <source>
        <dbReference type="PROSITE" id="PS50994"/>
    </source>
</evidence>
<feature type="compositionally biased region" description="Low complexity" evidence="18">
    <location>
        <begin position="176"/>
        <end position="187"/>
    </location>
</feature>
<evidence type="ECO:0000256" key="19">
    <source>
        <dbReference type="SAM" id="SignalP"/>
    </source>
</evidence>
<gene>
    <name evidence="23" type="ORF">D8674_037693</name>
</gene>
<dbReference type="GO" id="GO:0004519">
    <property type="term" value="F:endonuclease activity"/>
    <property type="evidence" value="ECO:0007669"/>
    <property type="project" value="UniProtKB-KW"/>
</dbReference>
<evidence type="ECO:0000256" key="15">
    <source>
        <dbReference type="ARBA" id="ARBA00023172"/>
    </source>
</evidence>
<evidence type="ECO:0000256" key="16">
    <source>
        <dbReference type="ARBA" id="ARBA00023268"/>
    </source>
</evidence>
<feature type="region of interest" description="Disordered" evidence="18">
    <location>
        <begin position="137"/>
        <end position="216"/>
    </location>
</feature>
<dbReference type="Pfam" id="PF00078">
    <property type="entry name" value="RVT_1"/>
    <property type="match status" value="1"/>
</dbReference>
<evidence type="ECO:0000256" key="9">
    <source>
        <dbReference type="ARBA" id="ARBA00022801"/>
    </source>
</evidence>
<keyword evidence="19" id="KW-0732">Signal</keyword>
<dbReference type="InterPro" id="IPR036397">
    <property type="entry name" value="RNaseH_sf"/>
</dbReference>
<feature type="chain" id="PRO_5024446816" description="RNA-directed DNA polymerase" evidence="19">
    <location>
        <begin position="17"/>
        <end position="1398"/>
    </location>
</feature>
<dbReference type="InterPro" id="IPR041373">
    <property type="entry name" value="RT_RNaseH"/>
</dbReference>
<keyword evidence="10" id="KW-0460">Magnesium</keyword>
<evidence type="ECO:0000256" key="6">
    <source>
        <dbReference type="ARBA" id="ARBA00022723"/>
    </source>
</evidence>
<protein>
    <recommendedName>
        <fullName evidence="1">RNA-directed DNA polymerase</fullName>
        <ecNumber evidence="1">2.7.7.49</ecNumber>
    </recommendedName>
</protein>
<proteinExistence type="predicted"/>
<evidence type="ECO:0000256" key="11">
    <source>
        <dbReference type="ARBA" id="ARBA00022908"/>
    </source>
</evidence>
<keyword evidence="17" id="KW-0863">Zinc-finger</keyword>
<dbReference type="InterPro" id="IPR001584">
    <property type="entry name" value="Integrase_cat-core"/>
</dbReference>
<dbReference type="Gene3D" id="1.10.340.70">
    <property type="match status" value="1"/>
</dbReference>
<dbReference type="InterPro" id="IPR041588">
    <property type="entry name" value="Integrase_H2C2"/>
</dbReference>
<dbReference type="Gene3D" id="2.40.70.10">
    <property type="entry name" value="Acid Proteases"/>
    <property type="match status" value="1"/>
</dbReference>
<evidence type="ECO:0000313" key="23">
    <source>
        <dbReference type="EMBL" id="KAB2620713.1"/>
    </source>
</evidence>
<keyword evidence="14" id="KW-0238">DNA-binding</keyword>
<dbReference type="Pfam" id="PF00098">
    <property type="entry name" value="zf-CCHC"/>
    <property type="match status" value="1"/>
</dbReference>
<dbReference type="GO" id="GO:0015074">
    <property type="term" value="P:DNA integration"/>
    <property type="evidence" value="ECO:0007669"/>
    <property type="project" value="UniProtKB-KW"/>
</dbReference>
<dbReference type="InterPro" id="IPR001878">
    <property type="entry name" value="Znf_CCHC"/>
</dbReference>
<name>A0A5N5H1W1_9ROSA</name>